<dbReference type="GO" id="GO:0031124">
    <property type="term" value="P:mRNA 3'-end processing"/>
    <property type="evidence" value="ECO:0007669"/>
    <property type="project" value="InterPro"/>
</dbReference>
<evidence type="ECO:0000313" key="3">
    <source>
        <dbReference type="EMBL" id="QRC96380.1"/>
    </source>
</evidence>
<feature type="compositionally biased region" description="Low complexity" evidence="1">
    <location>
        <begin position="386"/>
        <end position="395"/>
    </location>
</feature>
<feature type="compositionally biased region" description="Pro residues" evidence="1">
    <location>
        <begin position="366"/>
        <end position="375"/>
    </location>
</feature>
<evidence type="ECO:0000259" key="2">
    <source>
        <dbReference type="PROSITE" id="PS51391"/>
    </source>
</evidence>
<evidence type="ECO:0000256" key="1">
    <source>
        <dbReference type="SAM" id="MobiDB-lite"/>
    </source>
</evidence>
<dbReference type="PANTHER" id="PTHR15921">
    <property type="entry name" value="PRE-MRNA CLEAVAGE COMPLEX II"/>
    <property type="match status" value="1"/>
</dbReference>
<dbReference type="Pfam" id="PF04818">
    <property type="entry name" value="CID"/>
    <property type="match status" value="1"/>
</dbReference>
<dbReference type="InterPro" id="IPR054127">
    <property type="entry name" value="Pcf11_C"/>
</dbReference>
<dbReference type="OMA" id="ARSDFAN"/>
<dbReference type="FunFam" id="1.25.40.90:FF:000016">
    <property type="entry name" value="mRNA cleavage factor complex component Pcf11"/>
    <property type="match status" value="1"/>
</dbReference>
<dbReference type="PROSITE" id="PS51391">
    <property type="entry name" value="CID"/>
    <property type="match status" value="1"/>
</dbReference>
<feature type="compositionally biased region" description="Pro residues" evidence="1">
    <location>
        <begin position="322"/>
        <end position="340"/>
    </location>
</feature>
<dbReference type="Pfam" id="PF21936">
    <property type="entry name" value="Pcf11_C"/>
    <property type="match status" value="1"/>
</dbReference>
<dbReference type="PANTHER" id="PTHR15921:SF3">
    <property type="entry name" value="PRE-MRNA CLEAVAGE COMPLEX 2 PROTEIN PCF11"/>
    <property type="match status" value="1"/>
</dbReference>
<feature type="compositionally biased region" description="Low complexity" evidence="1">
    <location>
        <begin position="212"/>
        <end position="223"/>
    </location>
</feature>
<dbReference type="SUPFAM" id="SSF48464">
    <property type="entry name" value="ENTH/VHS domain"/>
    <property type="match status" value="1"/>
</dbReference>
<feature type="compositionally biased region" description="Pro residues" evidence="1">
    <location>
        <begin position="396"/>
        <end position="408"/>
    </location>
</feature>
<accession>A0A7U2F488</accession>
<organism evidence="3 4">
    <name type="scientific">Phaeosphaeria nodorum (strain SN15 / ATCC MYA-4574 / FGSC 10173)</name>
    <name type="common">Glume blotch fungus</name>
    <name type="synonym">Parastagonospora nodorum</name>
    <dbReference type="NCBI Taxonomy" id="321614"/>
    <lineage>
        <taxon>Eukaryota</taxon>
        <taxon>Fungi</taxon>
        <taxon>Dikarya</taxon>
        <taxon>Ascomycota</taxon>
        <taxon>Pezizomycotina</taxon>
        <taxon>Dothideomycetes</taxon>
        <taxon>Pleosporomycetidae</taxon>
        <taxon>Pleosporales</taxon>
        <taxon>Pleosporineae</taxon>
        <taxon>Phaeosphaeriaceae</taxon>
        <taxon>Parastagonospora</taxon>
    </lineage>
</organism>
<name>A0A7U2F488_PHANO</name>
<feature type="region of interest" description="Disordered" evidence="1">
    <location>
        <begin position="446"/>
        <end position="475"/>
    </location>
</feature>
<dbReference type="AlphaFoldDB" id="A0A7U2F488"/>
<dbReference type="InterPro" id="IPR008942">
    <property type="entry name" value="ENTH_VHS"/>
</dbReference>
<dbReference type="EMBL" id="CP069028">
    <property type="protein sequence ID" value="QRC96380.1"/>
    <property type="molecule type" value="Genomic_DNA"/>
</dbReference>
<dbReference type="VEuPathDB" id="FungiDB:JI435_013000"/>
<evidence type="ECO:0000313" key="4">
    <source>
        <dbReference type="Proteomes" id="UP000663193"/>
    </source>
</evidence>
<feature type="domain" description="CID" evidence="2">
    <location>
        <begin position="4"/>
        <end position="142"/>
    </location>
</feature>
<gene>
    <name evidence="3" type="ORF">JI435_013000</name>
</gene>
<sequence length="716" mass="77802">MSLPAAEVAADFRDALQDLRMNSRPEISNLTLIAKENTEYAQAISTELEQHIKSTRPEFKLPALYVLDSIVKNVGTPYTVYLGRNMYRTFMDAYLVMDQGTRKAMEGLLRTWKQPVPESLDNRPVFPADVTQDIENALAKMRNAIQQQVQRPAHALPARPPTTVAWRDTATPPQNMARYAAPNDPRARPQGMPPTPQYGPPMHGNGPPVHYQSPQQQSAPMSSNDLADLKAEIAQLISTTQARFATNFNDPSLRKTLEALLGLKHILDTQTLPPQQLDAVRKQIQALAPPPTPTPTFPPALSLGFPPTAYPPPTPTNVYPQHQPPPSFPPQYPPQYPPTGTPSGSAPPNVAQLLASFRPPAQHTPQPAPTPPSLPPSLAEMLKRMSSPAQSASVPAPAPAPYQPPPFQFPAGMSTPMSFPPAAAPAPAPTGTPTANLAALLAQFSKPGATPPVSQATPVQSTPVPQLPPQPPAASAALGSADWLLKALSSGQGLPFNLNGGPMAAQPMSRQTSAPTNVLDQIELTTASMKKPRFHLISRLYEAKPNICATCGRRFDATAEGKEKKARHMDWHFKVKDPDANKRGVHRSWYIGEKEWIDYREVDETAPPHESTAAAAANKPKKQAKDRYISVPQDPVLQQAPCPICQEKFETQWNVDANDFVWMDALQVGGKVYHATCFEEYSKGAGIPMPGTPDSVLGKRKADLGGELEGKKIRAF</sequence>
<dbReference type="Proteomes" id="UP000663193">
    <property type="component" value="Chromosome 6"/>
</dbReference>
<dbReference type="InterPro" id="IPR006569">
    <property type="entry name" value="CID_dom"/>
</dbReference>
<dbReference type="CDD" id="cd16982">
    <property type="entry name" value="CID_Pcf11"/>
    <property type="match status" value="1"/>
</dbReference>
<dbReference type="Gene3D" id="1.25.40.90">
    <property type="match status" value="1"/>
</dbReference>
<dbReference type="GO" id="GO:0003729">
    <property type="term" value="F:mRNA binding"/>
    <property type="evidence" value="ECO:0007669"/>
    <property type="project" value="InterPro"/>
</dbReference>
<dbReference type="OrthoDB" id="343582at2759"/>
<dbReference type="PRINTS" id="PR01217">
    <property type="entry name" value="PRICHEXTENSN"/>
</dbReference>
<dbReference type="GO" id="GO:0006369">
    <property type="term" value="P:termination of RNA polymerase II transcription"/>
    <property type="evidence" value="ECO:0007669"/>
    <property type="project" value="InterPro"/>
</dbReference>
<feature type="compositionally biased region" description="Pro residues" evidence="1">
    <location>
        <begin position="418"/>
        <end position="430"/>
    </location>
</feature>
<dbReference type="GO" id="GO:0000993">
    <property type="term" value="F:RNA polymerase II complex binding"/>
    <property type="evidence" value="ECO:0007669"/>
    <property type="project" value="InterPro"/>
</dbReference>
<reference evidence="4" key="1">
    <citation type="journal article" date="2021" name="BMC Genomics">
        <title>Chromosome-level genome assembly and manually-curated proteome of model necrotroph Parastagonospora nodorum Sn15 reveals a genome-wide trove of candidate effector homologs, and redundancy of virulence-related functions within an accessory chromosome.</title>
        <authorList>
            <person name="Bertazzoni S."/>
            <person name="Jones D.A.B."/>
            <person name="Phan H.T."/>
            <person name="Tan K.-C."/>
            <person name="Hane J.K."/>
        </authorList>
    </citation>
    <scope>NUCLEOTIDE SEQUENCE [LARGE SCALE GENOMIC DNA]</scope>
    <source>
        <strain evidence="4">SN15 / ATCC MYA-4574 / FGSC 10173)</strain>
    </source>
</reference>
<feature type="region of interest" description="Disordered" evidence="1">
    <location>
        <begin position="287"/>
        <end position="431"/>
    </location>
</feature>
<protein>
    <recommendedName>
        <fullName evidence="2">CID domain-containing protein</fullName>
    </recommendedName>
</protein>
<feature type="compositionally biased region" description="Pro residues" evidence="1">
    <location>
        <begin position="288"/>
        <end position="298"/>
    </location>
</feature>
<dbReference type="SMART" id="SM00582">
    <property type="entry name" value="RPR"/>
    <property type="match status" value="1"/>
</dbReference>
<dbReference type="InterPro" id="IPR045154">
    <property type="entry name" value="PCF11-like"/>
</dbReference>
<proteinExistence type="predicted"/>
<keyword evidence="4" id="KW-1185">Reference proteome</keyword>
<dbReference type="InterPro" id="IPR047415">
    <property type="entry name" value="Pcf11_CID"/>
</dbReference>
<feature type="region of interest" description="Disordered" evidence="1">
    <location>
        <begin position="149"/>
        <end position="223"/>
    </location>
</feature>